<keyword evidence="11" id="KW-0812">Transmembrane</keyword>
<gene>
    <name evidence="13" type="ORF">FSW04_03925</name>
</gene>
<evidence type="ECO:0000256" key="7">
    <source>
        <dbReference type="ARBA" id="ARBA00047899"/>
    </source>
</evidence>
<dbReference type="PANTHER" id="PTHR43289">
    <property type="entry name" value="MITOGEN-ACTIVATED PROTEIN KINASE KINASE KINASE 20-RELATED"/>
    <property type="match status" value="1"/>
</dbReference>
<dbReference type="InterPro" id="IPR017441">
    <property type="entry name" value="Protein_kinase_ATP_BS"/>
</dbReference>
<comment type="catalytic activity">
    <reaction evidence="8">
        <text>L-seryl-[protein] + ATP = O-phospho-L-seryl-[protein] + ADP + H(+)</text>
        <dbReference type="Rhea" id="RHEA:17989"/>
        <dbReference type="Rhea" id="RHEA-COMP:9863"/>
        <dbReference type="Rhea" id="RHEA-COMP:11604"/>
        <dbReference type="ChEBI" id="CHEBI:15378"/>
        <dbReference type="ChEBI" id="CHEBI:29999"/>
        <dbReference type="ChEBI" id="CHEBI:30616"/>
        <dbReference type="ChEBI" id="CHEBI:83421"/>
        <dbReference type="ChEBI" id="CHEBI:456216"/>
        <dbReference type="EC" id="2.7.11.1"/>
    </reaction>
</comment>
<evidence type="ECO:0000256" key="10">
    <source>
        <dbReference type="SAM" id="MobiDB-lite"/>
    </source>
</evidence>
<evidence type="ECO:0000313" key="14">
    <source>
        <dbReference type="Proteomes" id="UP000321805"/>
    </source>
</evidence>
<dbReference type="FunFam" id="1.10.510.10:FF:000021">
    <property type="entry name" value="Serine/threonine protein kinase"/>
    <property type="match status" value="1"/>
</dbReference>
<dbReference type="SUPFAM" id="SSF56112">
    <property type="entry name" value="Protein kinase-like (PK-like)"/>
    <property type="match status" value="1"/>
</dbReference>
<dbReference type="GO" id="GO:0045717">
    <property type="term" value="P:negative regulation of fatty acid biosynthetic process"/>
    <property type="evidence" value="ECO:0007669"/>
    <property type="project" value="UniProtKB-ARBA"/>
</dbReference>
<comment type="catalytic activity">
    <reaction evidence="7">
        <text>L-threonyl-[protein] + ATP = O-phospho-L-threonyl-[protein] + ADP + H(+)</text>
        <dbReference type="Rhea" id="RHEA:46608"/>
        <dbReference type="Rhea" id="RHEA-COMP:11060"/>
        <dbReference type="Rhea" id="RHEA-COMP:11605"/>
        <dbReference type="ChEBI" id="CHEBI:15378"/>
        <dbReference type="ChEBI" id="CHEBI:30013"/>
        <dbReference type="ChEBI" id="CHEBI:30616"/>
        <dbReference type="ChEBI" id="CHEBI:61977"/>
        <dbReference type="ChEBI" id="CHEBI:456216"/>
        <dbReference type="EC" id="2.7.11.1"/>
    </reaction>
</comment>
<dbReference type="GO" id="GO:0004674">
    <property type="term" value="F:protein serine/threonine kinase activity"/>
    <property type="evidence" value="ECO:0007669"/>
    <property type="project" value="UniProtKB-KW"/>
</dbReference>
<dbReference type="Gene3D" id="3.30.200.20">
    <property type="entry name" value="Phosphorylase Kinase, domain 1"/>
    <property type="match status" value="1"/>
</dbReference>
<feature type="binding site" evidence="9">
    <location>
        <position position="42"/>
    </location>
    <ligand>
        <name>ATP</name>
        <dbReference type="ChEBI" id="CHEBI:30616"/>
    </ligand>
</feature>
<evidence type="ECO:0000256" key="6">
    <source>
        <dbReference type="ARBA" id="ARBA00022840"/>
    </source>
</evidence>
<evidence type="ECO:0000256" key="11">
    <source>
        <dbReference type="SAM" id="Phobius"/>
    </source>
</evidence>
<accession>A0A5B8U1W4</accession>
<organism evidence="13 14">
    <name type="scientific">Baekduia soli</name>
    <dbReference type="NCBI Taxonomy" id="496014"/>
    <lineage>
        <taxon>Bacteria</taxon>
        <taxon>Bacillati</taxon>
        <taxon>Actinomycetota</taxon>
        <taxon>Thermoleophilia</taxon>
        <taxon>Solirubrobacterales</taxon>
        <taxon>Baekduiaceae</taxon>
        <taxon>Baekduia</taxon>
    </lineage>
</organism>
<dbReference type="PANTHER" id="PTHR43289:SF6">
    <property type="entry name" value="SERINE_THREONINE-PROTEIN KINASE NEKL-3"/>
    <property type="match status" value="1"/>
</dbReference>
<dbReference type="Gene3D" id="1.10.510.10">
    <property type="entry name" value="Transferase(Phosphotransferase) domain 1"/>
    <property type="match status" value="1"/>
</dbReference>
<keyword evidence="6 9" id="KW-0067">ATP-binding</keyword>
<evidence type="ECO:0000256" key="1">
    <source>
        <dbReference type="ARBA" id="ARBA00012513"/>
    </source>
</evidence>
<evidence type="ECO:0000256" key="8">
    <source>
        <dbReference type="ARBA" id="ARBA00048679"/>
    </source>
</evidence>
<evidence type="ECO:0000256" key="9">
    <source>
        <dbReference type="PROSITE-ProRule" id="PRU10141"/>
    </source>
</evidence>
<evidence type="ECO:0000256" key="4">
    <source>
        <dbReference type="ARBA" id="ARBA00022741"/>
    </source>
</evidence>
<dbReference type="PROSITE" id="PS50011">
    <property type="entry name" value="PROTEIN_KINASE_DOM"/>
    <property type="match status" value="1"/>
</dbReference>
<keyword evidence="14" id="KW-1185">Reference proteome</keyword>
<dbReference type="EMBL" id="CP042430">
    <property type="protein sequence ID" value="QEC46815.1"/>
    <property type="molecule type" value="Genomic_DNA"/>
</dbReference>
<dbReference type="EC" id="2.7.11.1" evidence="1"/>
<keyword evidence="3" id="KW-0808">Transferase</keyword>
<dbReference type="PROSITE" id="PS00107">
    <property type="entry name" value="PROTEIN_KINASE_ATP"/>
    <property type="match status" value="1"/>
</dbReference>
<dbReference type="Proteomes" id="UP000321805">
    <property type="component" value="Chromosome"/>
</dbReference>
<proteinExistence type="predicted"/>
<protein>
    <recommendedName>
        <fullName evidence="1">non-specific serine/threonine protein kinase</fullName>
        <ecNumber evidence="1">2.7.11.1</ecNumber>
    </recommendedName>
</protein>
<evidence type="ECO:0000256" key="3">
    <source>
        <dbReference type="ARBA" id="ARBA00022679"/>
    </source>
</evidence>
<dbReference type="InterPro" id="IPR011009">
    <property type="entry name" value="Kinase-like_dom_sf"/>
</dbReference>
<dbReference type="SMART" id="SM00220">
    <property type="entry name" value="S_TKc"/>
    <property type="match status" value="1"/>
</dbReference>
<keyword evidence="2 13" id="KW-0723">Serine/threonine-protein kinase</keyword>
<dbReference type="OrthoDB" id="9762169at2"/>
<dbReference type="GO" id="GO:0005524">
    <property type="term" value="F:ATP binding"/>
    <property type="evidence" value="ECO:0007669"/>
    <property type="project" value="UniProtKB-UniRule"/>
</dbReference>
<evidence type="ECO:0000256" key="5">
    <source>
        <dbReference type="ARBA" id="ARBA00022777"/>
    </source>
</evidence>
<dbReference type="InterPro" id="IPR000719">
    <property type="entry name" value="Prot_kinase_dom"/>
</dbReference>
<feature type="transmembrane region" description="Helical" evidence="11">
    <location>
        <begin position="312"/>
        <end position="331"/>
    </location>
</feature>
<keyword evidence="11" id="KW-0472">Membrane</keyword>
<name>A0A5B8U1W4_9ACTN</name>
<evidence type="ECO:0000313" key="13">
    <source>
        <dbReference type="EMBL" id="QEC46815.1"/>
    </source>
</evidence>
<dbReference type="RefSeq" id="WP_146916468.1">
    <property type="nucleotide sequence ID" value="NZ_CP042430.1"/>
</dbReference>
<sequence length="498" mass="54563">MSSQVGTLLNGRYRLDAQIGTGGMSTVYRAFDTVLERQVAIKLMHREIASDSDQLERFRREARAVAQLNHPHIVTVIDAGEDDNTPYIVLEYVEGETLKDRIRRFGRLPVSEAVAYAIEISRALGIAHERGIVHRDVKPQNVLVDEEGSAKVTDFGIARTLDQEGLTADGRVLGTTDYVSPEQALGHPVTGQSDLYSLGIVLFEMLTGDVPFKGDNQVAVAMKHVREQLPDVQMRRPEVSSALAAVLDRATAKDLDHRYADDRAFIADLEDVLAIETARSGQATGQATAVLRTLPPSARRRLPVRVTHPVRLLLALAAVAGVVVLAIVLLADRTQRGTGQPRNVVAPPGLRSVSLAQSGAGDFDPPPGDGQEHHDQVRAIIDRDPNSTWSTESYQNGVFASGKKGVGIYVDAHPSAAARVMEIRSPVTGWEGQIYVASSGPPKTLDGWQRVADFTITAKRQRVQLDTARQRFRYYLVWITKLPPGRTKAEISEVLLFQ</sequence>
<keyword evidence="4 9" id="KW-0547">Nucleotide-binding</keyword>
<feature type="domain" description="Protein kinase" evidence="12">
    <location>
        <begin position="13"/>
        <end position="273"/>
    </location>
</feature>
<dbReference type="Pfam" id="PF00069">
    <property type="entry name" value="Pkinase"/>
    <property type="match status" value="1"/>
</dbReference>
<keyword evidence="11" id="KW-1133">Transmembrane helix</keyword>
<reference evidence="13 14" key="1">
    <citation type="journal article" date="2018" name="J. Microbiol.">
        <title>Baekduia soli gen. nov., sp. nov., a novel bacterium isolated from the soil of Baekdu Mountain and proposal of a novel family name, Baekduiaceae fam. nov.</title>
        <authorList>
            <person name="An D.S."/>
            <person name="Siddiqi M.Z."/>
            <person name="Kim K.H."/>
            <person name="Yu H.S."/>
            <person name="Im W.T."/>
        </authorList>
    </citation>
    <scope>NUCLEOTIDE SEQUENCE [LARGE SCALE GENOMIC DNA]</scope>
    <source>
        <strain evidence="13 14">BR7-21</strain>
    </source>
</reference>
<dbReference type="CDD" id="cd14014">
    <property type="entry name" value="STKc_PknB_like"/>
    <property type="match status" value="1"/>
</dbReference>
<keyword evidence="5 13" id="KW-0418">Kinase</keyword>
<dbReference type="PROSITE" id="PS00108">
    <property type="entry name" value="PROTEIN_KINASE_ST"/>
    <property type="match status" value="1"/>
</dbReference>
<evidence type="ECO:0000259" key="12">
    <source>
        <dbReference type="PROSITE" id="PS50011"/>
    </source>
</evidence>
<dbReference type="KEGG" id="bsol:FSW04_03925"/>
<dbReference type="AlphaFoldDB" id="A0A5B8U1W4"/>
<feature type="region of interest" description="Disordered" evidence="10">
    <location>
        <begin position="355"/>
        <end position="374"/>
    </location>
</feature>
<evidence type="ECO:0000256" key="2">
    <source>
        <dbReference type="ARBA" id="ARBA00022527"/>
    </source>
</evidence>
<dbReference type="FunFam" id="3.30.200.20:FF:000035">
    <property type="entry name" value="Serine/threonine protein kinase Stk1"/>
    <property type="match status" value="1"/>
</dbReference>
<dbReference type="InterPro" id="IPR008271">
    <property type="entry name" value="Ser/Thr_kinase_AS"/>
</dbReference>